<dbReference type="PANTHER" id="PTHR30489:SF0">
    <property type="entry name" value="LIPOPROTEIN-RELEASING SYSTEM TRANSMEMBRANE PROTEIN LOLE"/>
    <property type="match status" value="1"/>
</dbReference>
<dbReference type="OrthoDB" id="5137249at2"/>
<keyword evidence="10" id="KW-1185">Reference proteome</keyword>
<evidence type="ECO:0000256" key="5">
    <source>
        <dbReference type="ARBA" id="ARBA00022989"/>
    </source>
</evidence>
<feature type="transmembrane region" description="Helical" evidence="7">
    <location>
        <begin position="757"/>
        <end position="777"/>
    </location>
</feature>
<name>A0A845Q8A8_9HYPH</name>
<dbReference type="InterPro" id="IPR003838">
    <property type="entry name" value="ABC3_permease_C"/>
</dbReference>
<evidence type="ECO:0000313" key="10">
    <source>
        <dbReference type="Proteomes" id="UP000470384"/>
    </source>
</evidence>
<evidence type="ECO:0000256" key="2">
    <source>
        <dbReference type="ARBA" id="ARBA00005236"/>
    </source>
</evidence>
<feature type="transmembrane region" description="Helical" evidence="7">
    <location>
        <begin position="322"/>
        <end position="345"/>
    </location>
</feature>
<feature type="transmembrane region" description="Helical" evidence="7">
    <location>
        <begin position="660"/>
        <end position="683"/>
    </location>
</feature>
<keyword evidence="4 7" id="KW-0812">Transmembrane</keyword>
<organism evidence="9 10">
    <name type="scientific">Pyruvatibacter mobilis</name>
    <dbReference type="NCBI Taxonomy" id="1712261"/>
    <lineage>
        <taxon>Bacteria</taxon>
        <taxon>Pseudomonadati</taxon>
        <taxon>Pseudomonadota</taxon>
        <taxon>Alphaproteobacteria</taxon>
        <taxon>Hyphomicrobiales</taxon>
        <taxon>Parvibaculaceae</taxon>
        <taxon>Pyruvatibacter</taxon>
    </lineage>
</organism>
<evidence type="ECO:0000313" key="9">
    <source>
        <dbReference type="EMBL" id="NBG94667.1"/>
    </source>
</evidence>
<dbReference type="EMBL" id="WXYQ01000001">
    <property type="protein sequence ID" value="NBG94667.1"/>
    <property type="molecule type" value="Genomic_DNA"/>
</dbReference>
<keyword evidence="6 7" id="KW-0472">Membrane</keyword>
<proteinExistence type="inferred from homology"/>
<feature type="transmembrane region" description="Helical" evidence="7">
    <location>
        <begin position="707"/>
        <end position="737"/>
    </location>
</feature>
<comment type="caution">
    <text evidence="9">The sequence shown here is derived from an EMBL/GenBank/DDBJ whole genome shotgun (WGS) entry which is preliminary data.</text>
</comment>
<dbReference type="GO" id="GO:0098797">
    <property type="term" value="C:plasma membrane protein complex"/>
    <property type="evidence" value="ECO:0007669"/>
    <property type="project" value="TreeGrafter"/>
</dbReference>
<gene>
    <name evidence="9" type="ORF">GTQ45_02860</name>
</gene>
<feature type="domain" description="ABC3 transporter permease C-terminal" evidence="8">
    <location>
        <begin position="669"/>
        <end position="783"/>
    </location>
</feature>
<feature type="domain" description="ABC3 transporter permease C-terminal" evidence="8">
    <location>
        <begin position="278"/>
        <end position="390"/>
    </location>
</feature>
<evidence type="ECO:0000259" key="8">
    <source>
        <dbReference type="Pfam" id="PF02687"/>
    </source>
</evidence>
<evidence type="ECO:0000256" key="7">
    <source>
        <dbReference type="SAM" id="Phobius"/>
    </source>
</evidence>
<dbReference type="GeneID" id="300653655"/>
<keyword evidence="3" id="KW-1003">Cell membrane</keyword>
<dbReference type="GO" id="GO:0044874">
    <property type="term" value="P:lipoprotein localization to outer membrane"/>
    <property type="evidence" value="ECO:0007669"/>
    <property type="project" value="TreeGrafter"/>
</dbReference>
<sequence>MFHSLLHPLDKKVLRELWRVRGQALAIAAVIGAGVAVLVMMYGMLGSLEATRDAYYERYRFADVWVPMKRAPEKLKDDLARVPGVASVETRIFVDVTLDVPGMIEPATGRMVSLPEHGRPAINDVVLRDGRWPERNHPREVLVDESFAMAHGFGPGNEVAAIINGRKRSLTIVGVVLSPEFVYAIAPGELMPDAARFGILWMNEEALAAAYDLDGAFNEALLRLLRDARPDDVIDRVDALTDRYGGGGAYLREDQLSDAFLKSEMDQLRNFGAVLPPIFLVVAAFLLNVVISRMIDQEREQIGLLKAFGYSDWAVGRHYLKFVGALTAIGILAGIAGGAWMGRGMAGLYTDFFKFPFLYYKADPAVFALGAGISALAAIGGTLAAVRRAALLPPAVAMRPAPPTRYGKSLIERLLPHRLTDQPTRMILRHIGRWPVRSGLTVAGVSVAVGLLVGSSFALDSMDYMIDVNFYQAERQTMTVIFEGERHVDALRAVETLPGVMAAEPFRMVGVRLVNGVREKRVGITGLVEAPQISRVLDADLAPVALPEAGLLLSDYLAKLLDVREGDMLTVEVLEGRRPVLSIPVARIVESYIGLNAYMRLGALNRVMQEGHVVSGVYLLNDSAVQDELYRDIKETPVVAGVTLQRKAVQTFRDTVNESFSMTVIFNAMFAGFIAIGVVYNAARISLSERARELASLRVLGFSRGEVAYILLGELALLTVVALPIGCLFGFGLAQLIGKLGMETELFRVPVIIAPSTYGLAMLVVLVAAAVSGLIVGRRVATLDLISVLKTRD</sequence>
<feature type="transmembrane region" description="Helical" evidence="7">
    <location>
        <begin position="365"/>
        <end position="386"/>
    </location>
</feature>
<feature type="transmembrane region" description="Helical" evidence="7">
    <location>
        <begin position="271"/>
        <end position="291"/>
    </location>
</feature>
<dbReference type="RefSeq" id="WP_160586723.1">
    <property type="nucleotide sequence ID" value="NZ_BMHN01000001.1"/>
</dbReference>
<comment type="similarity">
    <text evidence="2">Belongs to the ABC-4 integral membrane protein family. LolC/E subfamily.</text>
</comment>
<protein>
    <submittedName>
        <fullName evidence="9">FtsX-like permease family protein</fullName>
    </submittedName>
</protein>
<dbReference type="Pfam" id="PF02687">
    <property type="entry name" value="FtsX"/>
    <property type="match status" value="2"/>
</dbReference>
<feature type="transmembrane region" description="Helical" evidence="7">
    <location>
        <begin position="439"/>
        <end position="459"/>
    </location>
</feature>
<evidence type="ECO:0000256" key="1">
    <source>
        <dbReference type="ARBA" id="ARBA00004651"/>
    </source>
</evidence>
<keyword evidence="5 7" id="KW-1133">Transmembrane helix</keyword>
<accession>A0A845Q8A8</accession>
<dbReference type="PANTHER" id="PTHR30489">
    <property type="entry name" value="LIPOPROTEIN-RELEASING SYSTEM TRANSMEMBRANE PROTEIN LOLE"/>
    <property type="match status" value="1"/>
</dbReference>
<dbReference type="AlphaFoldDB" id="A0A845Q8A8"/>
<comment type="subcellular location">
    <subcellularLocation>
        <location evidence="1">Cell membrane</location>
        <topology evidence="1">Multi-pass membrane protein</topology>
    </subcellularLocation>
</comment>
<evidence type="ECO:0000256" key="4">
    <source>
        <dbReference type="ARBA" id="ARBA00022692"/>
    </source>
</evidence>
<dbReference type="InterPro" id="IPR051447">
    <property type="entry name" value="Lipoprotein-release_system"/>
</dbReference>
<feature type="transmembrane region" description="Helical" evidence="7">
    <location>
        <begin position="24"/>
        <end position="45"/>
    </location>
</feature>
<reference evidence="9 10" key="1">
    <citation type="journal article" date="2016" name="Int. J. Syst. Evol. Microbiol.">
        <title>Pyruvatibacter mobilis gen. nov., sp. nov., a marine bacterium from the culture broth of Picochlorum sp. 122.</title>
        <authorList>
            <person name="Wang G."/>
            <person name="Tang M."/>
            <person name="Wu H."/>
            <person name="Dai S."/>
            <person name="Li T."/>
            <person name="Chen C."/>
            <person name="He H."/>
            <person name="Fan J."/>
            <person name="Xiang W."/>
            <person name="Li X."/>
        </authorList>
    </citation>
    <scope>NUCLEOTIDE SEQUENCE [LARGE SCALE GENOMIC DNA]</scope>
    <source>
        <strain evidence="9 10">GYP-11</strain>
    </source>
</reference>
<dbReference type="Proteomes" id="UP000470384">
    <property type="component" value="Unassembled WGS sequence"/>
</dbReference>
<evidence type="ECO:0000256" key="6">
    <source>
        <dbReference type="ARBA" id="ARBA00023136"/>
    </source>
</evidence>
<evidence type="ECO:0000256" key="3">
    <source>
        <dbReference type="ARBA" id="ARBA00022475"/>
    </source>
</evidence>